<accession>A0A835RF63</accession>
<feature type="compositionally biased region" description="Basic and acidic residues" evidence="1">
    <location>
        <begin position="64"/>
        <end position="81"/>
    </location>
</feature>
<protein>
    <submittedName>
        <fullName evidence="2">Uncharacterized protein</fullName>
    </submittedName>
</protein>
<reference evidence="2 3" key="1">
    <citation type="journal article" date="2020" name="Nat. Food">
        <title>A phased Vanilla planifolia genome enables genetic improvement of flavour and production.</title>
        <authorList>
            <person name="Hasing T."/>
            <person name="Tang H."/>
            <person name="Brym M."/>
            <person name="Khazi F."/>
            <person name="Huang T."/>
            <person name="Chambers A.H."/>
        </authorList>
    </citation>
    <scope>NUCLEOTIDE SEQUENCE [LARGE SCALE GENOMIC DNA]</scope>
    <source>
        <tissue evidence="2">Leaf</tissue>
    </source>
</reference>
<evidence type="ECO:0000313" key="2">
    <source>
        <dbReference type="EMBL" id="KAG0491076.1"/>
    </source>
</evidence>
<gene>
    <name evidence="2" type="ORF">HPP92_007939</name>
</gene>
<sequence>MRVALVGWDDREDEVVNCRRQGWSTVSGGERSVGGEGIDSACTPPRLNPATVYASCLRMPMLERARARDRSSPSRQREHRCLANNHPRPPVRALPTSPPLVARRGKTTRTKLPNERVEPYGHNTLSSFWLSPL</sequence>
<name>A0A835RF63_VANPL</name>
<comment type="caution">
    <text evidence="2">The sequence shown here is derived from an EMBL/GenBank/DDBJ whole genome shotgun (WGS) entry which is preliminary data.</text>
</comment>
<feature type="compositionally biased region" description="Pro residues" evidence="1">
    <location>
        <begin position="87"/>
        <end position="98"/>
    </location>
</feature>
<organism evidence="2 3">
    <name type="scientific">Vanilla planifolia</name>
    <name type="common">Vanilla</name>
    <dbReference type="NCBI Taxonomy" id="51239"/>
    <lineage>
        <taxon>Eukaryota</taxon>
        <taxon>Viridiplantae</taxon>
        <taxon>Streptophyta</taxon>
        <taxon>Embryophyta</taxon>
        <taxon>Tracheophyta</taxon>
        <taxon>Spermatophyta</taxon>
        <taxon>Magnoliopsida</taxon>
        <taxon>Liliopsida</taxon>
        <taxon>Asparagales</taxon>
        <taxon>Orchidaceae</taxon>
        <taxon>Vanilloideae</taxon>
        <taxon>Vanilleae</taxon>
        <taxon>Vanilla</taxon>
    </lineage>
</organism>
<dbReference type="Proteomes" id="UP000639772">
    <property type="component" value="Chromosome 3"/>
</dbReference>
<dbReference type="EMBL" id="JADCNM010000003">
    <property type="protein sequence ID" value="KAG0491076.1"/>
    <property type="molecule type" value="Genomic_DNA"/>
</dbReference>
<evidence type="ECO:0000313" key="3">
    <source>
        <dbReference type="Proteomes" id="UP000639772"/>
    </source>
</evidence>
<evidence type="ECO:0000256" key="1">
    <source>
        <dbReference type="SAM" id="MobiDB-lite"/>
    </source>
</evidence>
<dbReference type="AlphaFoldDB" id="A0A835RF63"/>
<proteinExistence type="predicted"/>
<feature type="region of interest" description="Disordered" evidence="1">
    <location>
        <begin position="64"/>
        <end position="118"/>
    </location>
</feature>